<dbReference type="Proteomes" id="UP001164705">
    <property type="component" value="Chromosome"/>
</dbReference>
<feature type="signal peptide" evidence="1">
    <location>
        <begin position="1"/>
        <end position="25"/>
    </location>
</feature>
<name>A0A9E8MVM1_9FLAO</name>
<proteinExistence type="predicted"/>
<reference evidence="2" key="1">
    <citation type="submission" date="2022-11" db="EMBL/GenBank/DDBJ databases">
        <title>Lacinutrix neustonica HL-RS19T sp. nov., isolated from the surface microlayer sample of brackish Lake Shihwa.</title>
        <authorList>
            <person name="Choi J.Y."/>
            <person name="Hwang C.Y."/>
        </authorList>
    </citation>
    <scope>NUCLEOTIDE SEQUENCE</scope>
    <source>
        <strain evidence="2">HL-RS19</strain>
    </source>
</reference>
<evidence type="ECO:0000313" key="3">
    <source>
        <dbReference type="Proteomes" id="UP001164705"/>
    </source>
</evidence>
<keyword evidence="3" id="KW-1185">Reference proteome</keyword>
<dbReference type="KEGG" id="lnu:N7U66_00730"/>
<gene>
    <name evidence="2" type="ORF">N7U66_00730</name>
</gene>
<sequence length="485" mass="52194">MKSIKYQLIILTVIASICCNYGAFSQVGIGTMSPDASSALDINSTTGGVLAPRMTTAQRIAIANPANGLLVFDITENAFYFYKATVWTKMDAVVRDNYKLIKSIADLSAELTAGGGSKYLLSTNTLYEINGTISLAYPIELNNAYVVGRDANEDKLVKTGGTMFTGTTGGTIKTLTLIASGGTVFGLIGSTTQNIIFRDSIVANSASVGSISGYGMVFFSVIQYSGNNNGITYTNITDLLLSNTAWALNNSGTYETFTGTFGLIKKQGGYFKIDGANIGIDVSSNPTVNIGIMDETTFSGTSTQYVKKYTTGSYAGFNFTNAWTVNCPGIPVEFDGVATGNIYFNGPITFGFVQTITNNNPLNLAGNGNTNTTTAVNLLRIASSQDNRITYLGNKKRTFQINATLSIRGNLGVGDYYAFFIRKNGSTTLTETNSLMRINSTTDISSNAISGTVELAPNEYIEIWGQRLTGSRYDLYNRIFIEFKY</sequence>
<feature type="chain" id="PRO_5039595561" description="Cell wall anchor protein" evidence="1">
    <location>
        <begin position="26"/>
        <end position="485"/>
    </location>
</feature>
<dbReference type="EMBL" id="CP113088">
    <property type="protein sequence ID" value="WAC02318.1"/>
    <property type="molecule type" value="Genomic_DNA"/>
</dbReference>
<dbReference type="AlphaFoldDB" id="A0A9E8MVM1"/>
<evidence type="ECO:0008006" key="4">
    <source>
        <dbReference type="Google" id="ProtNLM"/>
    </source>
</evidence>
<accession>A0A9E8MVM1</accession>
<dbReference type="RefSeq" id="WP_267676913.1">
    <property type="nucleotide sequence ID" value="NZ_CP113088.1"/>
</dbReference>
<keyword evidence="1" id="KW-0732">Signal</keyword>
<evidence type="ECO:0000313" key="2">
    <source>
        <dbReference type="EMBL" id="WAC02318.1"/>
    </source>
</evidence>
<evidence type="ECO:0000256" key="1">
    <source>
        <dbReference type="SAM" id="SignalP"/>
    </source>
</evidence>
<protein>
    <recommendedName>
        <fullName evidence="4">Cell wall anchor protein</fullName>
    </recommendedName>
</protein>
<organism evidence="2 3">
    <name type="scientific">Lacinutrix neustonica</name>
    <dbReference type="NCBI Taxonomy" id="2980107"/>
    <lineage>
        <taxon>Bacteria</taxon>
        <taxon>Pseudomonadati</taxon>
        <taxon>Bacteroidota</taxon>
        <taxon>Flavobacteriia</taxon>
        <taxon>Flavobacteriales</taxon>
        <taxon>Flavobacteriaceae</taxon>
        <taxon>Lacinutrix</taxon>
    </lineage>
</organism>